<dbReference type="InterPro" id="IPR000073">
    <property type="entry name" value="AB_hydrolase_1"/>
</dbReference>
<accession>A0ABS0JCD2</accession>
<dbReference type="PANTHER" id="PTHR43798">
    <property type="entry name" value="MONOACYLGLYCEROL LIPASE"/>
    <property type="match status" value="1"/>
</dbReference>
<protein>
    <submittedName>
        <fullName evidence="3">Pimeloyl-ACP methyl ester carboxylesterase</fullName>
    </submittedName>
</protein>
<organism evidence="3 4">
    <name type="scientific">Micromonospora ureilytica</name>
    <dbReference type="NCBI Taxonomy" id="709868"/>
    <lineage>
        <taxon>Bacteria</taxon>
        <taxon>Bacillati</taxon>
        <taxon>Actinomycetota</taxon>
        <taxon>Actinomycetes</taxon>
        <taxon>Micromonosporales</taxon>
        <taxon>Micromonosporaceae</taxon>
        <taxon>Micromonospora</taxon>
    </lineage>
</organism>
<sequence>MTTQKISRFHRAALALVLPVAVIAAVAGCDDSAAPKAAPAASSVAALPSTSTSAAGPASAAPAAGLHMIANNGHQLAFHVTPGSSPTIVLDAGGGEDSSYWDALVPQLSQATGSQIITYDRAGLGASEEVKGPWDPKAAASDLQAGLRELGVTKNVVLAGHSQAGEVAHYFVLANPGVVSGAVLIDANVPQFFTDTQTQRLVALTAPQIEELKKAPSTKANRQLIATADNFGPTHEAYHKVSWPDGVRVIYIVSDKTPFDGSPQDAQAWRDAAAAFTKAGPDRTLVIAEGSSHDVPQDKPALVLKEIEQMTATVK</sequence>
<dbReference type="PANTHER" id="PTHR43798:SF33">
    <property type="entry name" value="HYDROLASE, PUTATIVE (AFU_ORTHOLOGUE AFUA_2G14860)-RELATED"/>
    <property type="match status" value="1"/>
</dbReference>
<gene>
    <name evidence="3" type="ORF">IW248_001010</name>
</gene>
<comment type="caution">
    <text evidence="3">The sequence shown here is derived from an EMBL/GenBank/DDBJ whole genome shotgun (WGS) entry which is preliminary data.</text>
</comment>
<feature type="signal peptide" evidence="1">
    <location>
        <begin position="1"/>
        <end position="24"/>
    </location>
</feature>
<keyword evidence="1" id="KW-0732">Signal</keyword>
<dbReference type="RefSeq" id="WP_196925876.1">
    <property type="nucleotide sequence ID" value="NZ_JADOTX010000001.1"/>
</dbReference>
<feature type="domain" description="AB hydrolase-1" evidence="2">
    <location>
        <begin position="88"/>
        <end position="304"/>
    </location>
</feature>
<proteinExistence type="predicted"/>
<dbReference type="InterPro" id="IPR029058">
    <property type="entry name" value="AB_hydrolase_fold"/>
</dbReference>
<dbReference type="SUPFAM" id="SSF53474">
    <property type="entry name" value="alpha/beta-Hydrolases"/>
    <property type="match status" value="1"/>
</dbReference>
<feature type="chain" id="PRO_5047328293" evidence="1">
    <location>
        <begin position="25"/>
        <end position="315"/>
    </location>
</feature>
<keyword evidence="4" id="KW-1185">Reference proteome</keyword>
<dbReference type="Gene3D" id="3.40.50.1820">
    <property type="entry name" value="alpha/beta hydrolase"/>
    <property type="match status" value="1"/>
</dbReference>
<name>A0ABS0JCD2_9ACTN</name>
<dbReference type="PROSITE" id="PS51257">
    <property type="entry name" value="PROKAR_LIPOPROTEIN"/>
    <property type="match status" value="1"/>
</dbReference>
<evidence type="ECO:0000313" key="4">
    <source>
        <dbReference type="Proteomes" id="UP000614915"/>
    </source>
</evidence>
<dbReference type="Pfam" id="PF12697">
    <property type="entry name" value="Abhydrolase_6"/>
    <property type="match status" value="1"/>
</dbReference>
<evidence type="ECO:0000256" key="1">
    <source>
        <dbReference type="SAM" id="SignalP"/>
    </source>
</evidence>
<dbReference type="Proteomes" id="UP000614915">
    <property type="component" value="Unassembled WGS sequence"/>
</dbReference>
<reference evidence="3 4" key="1">
    <citation type="submission" date="2020-11" db="EMBL/GenBank/DDBJ databases">
        <title>Sequencing the genomes of 1000 actinobacteria strains.</title>
        <authorList>
            <person name="Klenk H.-P."/>
        </authorList>
    </citation>
    <scope>NUCLEOTIDE SEQUENCE [LARGE SCALE GENOMIC DNA]</scope>
    <source>
        <strain evidence="3 4">DSM 101692</strain>
    </source>
</reference>
<evidence type="ECO:0000313" key="3">
    <source>
        <dbReference type="EMBL" id="MBG6064723.1"/>
    </source>
</evidence>
<evidence type="ECO:0000259" key="2">
    <source>
        <dbReference type="Pfam" id="PF12697"/>
    </source>
</evidence>
<dbReference type="EMBL" id="JADOTX010000001">
    <property type="protein sequence ID" value="MBG6064723.1"/>
    <property type="molecule type" value="Genomic_DNA"/>
</dbReference>
<dbReference type="InterPro" id="IPR050266">
    <property type="entry name" value="AB_hydrolase_sf"/>
</dbReference>